<evidence type="ECO:0000313" key="3">
    <source>
        <dbReference type="EMBL" id="KAG5655002.1"/>
    </source>
</evidence>
<dbReference type="Proteomes" id="UP000782241">
    <property type="component" value="Unassembled WGS sequence"/>
</dbReference>
<feature type="region of interest" description="Disordered" evidence="2">
    <location>
        <begin position="563"/>
        <end position="585"/>
    </location>
</feature>
<feature type="region of interest" description="Disordered" evidence="2">
    <location>
        <begin position="272"/>
        <end position="337"/>
    </location>
</feature>
<comment type="caution">
    <text evidence="3">The sequence shown here is derived from an EMBL/GenBank/DDBJ whole genome shotgun (WGS) entry which is preliminary data.</text>
</comment>
<proteinExistence type="predicted"/>
<keyword evidence="1" id="KW-0175">Coiled coil</keyword>
<keyword evidence="4" id="KW-1185">Reference proteome</keyword>
<dbReference type="EMBL" id="JAGPUO010000038">
    <property type="protein sequence ID" value="KAG5655002.1"/>
    <property type="molecule type" value="Genomic_DNA"/>
</dbReference>
<organism evidence="3 4">
    <name type="scientific">Fusarium avenaceum</name>
    <dbReference type="NCBI Taxonomy" id="40199"/>
    <lineage>
        <taxon>Eukaryota</taxon>
        <taxon>Fungi</taxon>
        <taxon>Dikarya</taxon>
        <taxon>Ascomycota</taxon>
        <taxon>Pezizomycotina</taxon>
        <taxon>Sordariomycetes</taxon>
        <taxon>Hypocreomycetidae</taxon>
        <taxon>Hypocreales</taxon>
        <taxon>Nectriaceae</taxon>
        <taxon>Fusarium</taxon>
        <taxon>Fusarium tricinctum species complex</taxon>
    </lineage>
</organism>
<feature type="region of interest" description="Disordered" evidence="2">
    <location>
        <begin position="101"/>
        <end position="121"/>
    </location>
</feature>
<name>A0A9P7GY75_9HYPO</name>
<feature type="compositionally biased region" description="Acidic residues" evidence="2">
    <location>
        <begin position="828"/>
        <end position="845"/>
    </location>
</feature>
<dbReference type="AlphaFoldDB" id="A0A9P7GY75"/>
<accession>A0A9P7GY75</accession>
<feature type="compositionally biased region" description="Acidic residues" evidence="2">
    <location>
        <begin position="629"/>
        <end position="646"/>
    </location>
</feature>
<feature type="region of interest" description="Disordered" evidence="2">
    <location>
        <begin position="772"/>
        <end position="876"/>
    </location>
</feature>
<feature type="compositionally biased region" description="Acidic residues" evidence="2">
    <location>
        <begin position="287"/>
        <end position="299"/>
    </location>
</feature>
<feature type="region of interest" description="Disordered" evidence="2">
    <location>
        <begin position="211"/>
        <end position="245"/>
    </location>
</feature>
<evidence type="ECO:0000313" key="4">
    <source>
        <dbReference type="Proteomes" id="UP000782241"/>
    </source>
</evidence>
<feature type="coiled-coil region" evidence="1">
    <location>
        <begin position="33"/>
        <end position="60"/>
    </location>
</feature>
<evidence type="ECO:0000256" key="1">
    <source>
        <dbReference type="SAM" id="Coils"/>
    </source>
</evidence>
<evidence type="ECO:0000256" key="2">
    <source>
        <dbReference type="SAM" id="MobiDB-lite"/>
    </source>
</evidence>
<feature type="compositionally biased region" description="Basic and acidic residues" evidence="2">
    <location>
        <begin position="318"/>
        <end position="327"/>
    </location>
</feature>
<feature type="region of interest" description="Disordered" evidence="2">
    <location>
        <begin position="501"/>
        <end position="523"/>
    </location>
</feature>
<feature type="compositionally biased region" description="Acidic residues" evidence="2">
    <location>
        <begin position="859"/>
        <end position="869"/>
    </location>
</feature>
<feature type="compositionally biased region" description="Acidic residues" evidence="2">
    <location>
        <begin position="307"/>
        <end position="317"/>
    </location>
</feature>
<dbReference type="Pfam" id="PF10336">
    <property type="entry name" value="DUF2420"/>
    <property type="match status" value="1"/>
</dbReference>
<protein>
    <submittedName>
        <fullName evidence="3">Uncharacterized protein</fullName>
    </submittedName>
</protein>
<feature type="compositionally biased region" description="Basic and acidic residues" evidence="2">
    <location>
        <begin position="220"/>
        <end position="236"/>
    </location>
</feature>
<feature type="region of interest" description="Disordered" evidence="2">
    <location>
        <begin position="600"/>
        <end position="653"/>
    </location>
</feature>
<feature type="compositionally biased region" description="Acidic residues" evidence="2">
    <location>
        <begin position="563"/>
        <end position="578"/>
    </location>
</feature>
<dbReference type="InterPro" id="IPR018822">
    <property type="entry name" value="UPF0646"/>
</dbReference>
<reference evidence="3" key="1">
    <citation type="submission" date="2021-04" db="EMBL/GenBank/DDBJ databases">
        <title>Draft genome of Fusarium avenaceum strain F156N33, isolated from an atmospheric sample in Virginia.</title>
        <authorList>
            <person name="Yang S."/>
            <person name="Vinatzer B.A."/>
            <person name="Coleman J."/>
        </authorList>
    </citation>
    <scope>NUCLEOTIDE SEQUENCE</scope>
    <source>
        <strain evidence="3">F156N33</strain>
    </source>
</reference>
<sequence length="876" mass="97585">MAEIEMDVDMAKSGLDGLDGHMEDDIIDFDTDMVDSNQDLQKHDDDLEAMDREMQEDEDVINNNAYETNGMTGEDVEFDLHDVEITGQGTEHVDYEVVEAAPESQTKELTDTDQFPNGDTQDHEKVERLNEGDAHDDVVPDDRASAHEIDYEFEDTVEPNEPQKDVIEDATHHPTGSQAEERVSTAVDHDGLEAVDDITAAERDTVEPIIHESAASNQEARNEPRGQHEAASRDEEGNTSDGAGAQDVNLVQHNEPADAYNNDEETLDEERIASHGEATPSTKEADNEMVEGAEDTEDHDYDKVESGQDEYDQDVTADPEHADHSDTNEGLTGEADDNFPAITVQYKGDEFPLFSATTNGFFADLSVLDEPLEKLLAGFRTELESEIADDDDLVFQVDELGLELAETTQGELMTNVTFRQILEIFDLLVKNQDPDSTRTLYTYLFTKPNTEKRLESLIESATAGKGLDEVIHLFETPMTAGTSMLETSATIDGVHEELDEFDSPVDEEHPDEEHPDEADIAADDEYPEDEQLEDERLEVELPKNEQPEDNHLGVEQLEDEQLEADDVEDEEVEYEQLDDQQTSVDLSALQNQEVDDHEVGYEAGGQDDHENPTENLVEIPADASAVEANTEDIGEIDESADDEDPEQNGKTTSLSSSLFCCYSPKFCLCGSCVAKYVEDHERDEAEYRRSLEENNDNKRNLPINRQFLISSPYKHTQSNSDFSTTFSFNRTDEFSPARADSEIDPFANFELDEDNEANDDVNGDVAFEETVETKEEVAVETDVGAQTIDTSTTTTLQEEEEEAASFHVDLGAVSTEVETAEKASSGENDLDEIDWRDEPEAEDQEPTTPSAAGKRSRGDDDDVGAEDEQDAKRRRP</sequence>
<gene>
    <name evidence="3" type="ORF">KAF25_002905</name>
</gene>